<keyword evidence="2" id="KW-1185">Reference proteome</keyword>
<comment type="caution">
    <text evidence="1">The sequence shown here is derived from an EMBL/GenBank/DDBJ whole genome shotgun (WGS) entry which is preliminary data.</text>
</comment>
<gene>
    <name evidence="1" type="ORF">NM208_g3530</name>
</gene>
<reference evidence="1" key="1">
    <citation type="submission" date="2022-08" db="EMBL/GenBank/DDBJ databases">
        <title>Genome Sequence of Fusarium decemcellulare.</title>
        <authorList>
            <person name="Buettner E."/>
        </authorList>
    </citation>
    <scope>NUCLEOTIDE SEQUENCE</scope>
    <source>
        <strain evidence="1">Babe19</strain>
    </source>
</reference>
<organism evidence="1 2">
    <name type="scientific">Fusarium decemcellulare</name>
    <dbReference type="NCBI Taxonomy" id="57161"/>
    <lineage>
        <taxon>Eukaryota</taxon>
        <taxon>Fungi</taxon>
        <taxon>Dikarya</taxon>
        <taxon>Ascomycota</taxon>
        <taxon>Pezizomycotina</taxon>
        <taxon>Sordariomycetes</taxon>
        <taxon>Hypocreomycetidae</taxon>
        <taxon>Hypocreales</taxon>
        <taxon>Nectriaceae</taxon>
        <taxon>Fusarium</taxon>
        <taxon>Fusarium decemcellulare species complex</taxon>
    </lineage>
</organism>
<accession>A0ACC1SP47</accession>
<dbReference type="EMBL" id="JANRMS010000240">
    <property type="protein sequence ID" value="KAJ3543523.1"/>
    <property type="molecule type" value="Genomic_DNA"/>
</dbReference>
<protein>
    <submittedName>
        <fullName evidence="1">Uncharacterized protein</fullName>
    </submittedName>
</protein>
<name>A0ACC1SP47_9HYPO</name>
<evidence type="ECO:0000313" key="1">
    <source>
        <dbReference type="EMBL" id="KAJ3543523.1"/>
    </source>
</evidence>
<proteinExistence type="predicted"/>
<dbReference type="Proteomes" id="UP001148629">
    <property type="component" value="Unassembled WGS sequence"/>
</dbReference>
<sequence length="143" mass="16301">MGCCSSKIPANKPIKNAWVNPYPLAYHPVSQERPEQLERRLKPKPLYPLTPEYDPHYPYVPGPRVLQNCPLPANCSITPSGKIIPEQGPRSRVPTNQVPRNQAYKARDHQHRSQHNQQRSQHHKSGAHTNQASSSTKKVRFQC</sequence>
<evidence type="ECO:0000313" key="2">
    <source>
        <dbReference type="Proteomes" id="UP001148629"/>
    </source>
</evidence>